<feature type="coiled-coil region" evidence="1">
    <location>
        <begin position="377"/>
        <end position="411"/>
    </location>
</feature>
<evidence type="ECO:0000313" key="5">
    <source>
        <dbReference type="Proteomes" id="UP000269352"/>
    </source>
</evidence>
<feature type="domain" description="Glycosyl-hydrolase family 116 N-terminal" evidence="3">
    <location>
        <begin position="54"/>
        <end position="387"/>
    </location>
</feature>
<dbReference type="AlphaFoldDB" id="A0A388TAU0"/>
<accession>A0A388TAU0</accession>
<dbReference type="PANTHER" id="PTHR12654:SF0">
    <property type="entry name" value="NON-LYSOSOMAL GLUCOSYLCERAMIDASE"/>
    <property type="match status" value="1"/>
</dbReference>
<dbReference type="InterPro" id="IPR008928">
    <property type="entry name" value="6-hairpin_glycosidase_sf"/>
</dbReference>
<name>A0A388TAU0_TERA1</name>
<dbReference type="Gene3D" id="1.50.10.10">
    <property type="match status" value="1"/>
</dbReference>
<dbReference type="SUPFAM" id="SSF48208">
    <property type="entry name" value="Six-hairpin glycosidases"/>
    <property type="match status" value="1"/>
</dbReference>
<dbReference type="InterPro" id="IPR006775">
    <property type="entry name" value="GH116_catalytic"/>
</dbReference>
<dbReference type="Pfam" id="PF12215">
    <property type="entry name" value="Glyco_hydr_116N"/>
    <property type="match status" value="1"/>
</dbReference>
<dbReference type="InterPro" id="IPR052566">
    <property type="entry name" value="Non-lysos_glucosylceramidase"/>
</dbReference>
<dbReference type="InterPro" id="IPR024462">
    <property type="entry name" value="GH116_N"/>
</dbReference>
<evidence type="ECO:0000313" key="4">
    <source>
        <dbReference type="EMBL" id="GBR73809.1"/>
    </source>
</evidence>
<comment type="caution">
    <text evidence="4">The sequence shown here is derived from an EMBL/GenBank/DDBJ whole genome shotgun (WGS) entry which is preliminary data.</text>
</comment>
<sequence length="808" mass="92160">MSAAKIFALLSICYNLPSKMQELFSINCADLARIKKLPPRDQGHYLPFNTYPHGCPLGGFGAGTIGRSPYGDFNIWHIKIGAHIAEELKACCFHVYQKDSRKTYAHTLTARPYTDTALQNFAPPFAAKHARYSAAYPKAKYVFNDPRQPAEIICEQYSPVLPHNYKETSYPVAVFEHTVRNKTTEKIEVALALSWANLTGWGFEDQRPGVQDNWFSFIKNNSNRRHKLRADQKMTAVIMGGSAADTERLALSVAERSRSVRSARKEMDGEIGLAVLAEGTVKTSAQTYFYLQGAGEEFKSFARTGIFNGQNPPHMLEQQNYGAAVAGKVTLAAGETQKITFLLVWDLPVAHFGAGADRYKYYTRFFDRNGRNAHTLLQTASRQYAEWSAKIDEWQDEIIRGSQTAKQLKSEKSRKNYWQMLINELYFLADGGSYWDAQSGSFGLLECFDYPFYETLDVRFYGSWPLLKFWPEIELKIMRDFAANIGKSSSKMTRYHFHTDDPLLPLPKDKNARLLCYDRRKIAGACPHDLGSPKHAPFTSPAGYTWQNTNYWKDLNAKFILLVYRDYVFTSQRKFLREVWPAMRQALAYLQKMDRDKDGVPENSGYPDQTYDNWTMRGVSAYCGSLWLAALRVMRSAAETLGDAAAGRQYAALLTKAQKTFDQKLWNGKYYNFCEGNTDIMADQLIGQWYIALLQTEPILHKSKIFSALKTIYRGTRSKWGLLSGKKSNGQMVEAEQGRDVWVGANFALCSLFLKNGLRKEAEKILNIMAETIYRRGFFFRTPEGWDSQGHFTATMYMRPNAIWSLEF</sequence>
<gene>
    <name evidence="4" type="ORF">NO1_1099</name>
</gene>
<keyword evidence="1" id="KW-0175">Coiled coil</keyword>
<dbReference type="Pfam" id="PF04685">
    <property type="entry name" value="DUF608"/>
    <property type="match status" value="1"/>
</dbReference>
<protein>
    <submittedName>
        <fullName evidence="4">Beta-glucosidase GHF 116</fullName>
    </submittedName>
</protein>
<dbReference type="GO" id="GO:0005975">
    <property type="term" value="P:carbohydrate metabolic process"/>
    <property type="evidence" value="ECO:0007669"/>
    <property type="project" value="InterPro"/>
</dbReference>
<dbReference type="Proteomes" id="UP000269352">
    <property type="component" value="Unassembled WGS sequence"/>
</dbReference>
<evidence type="ECO:0000256" key="1">
    <source>
        <dbReference type="SAM" id="Coils"/>
    </source>
</evidence>
<organism evidence="4 5">
    <name type="scientific">Termititenax aidoneus</name>
    <dbReference type="NCBI Taxonomy" id="2218524"/>
    <lineage>
        <taxon>Bacteria</taxon>
        <taxon>Bacillati</taxon>
        <taxon>Candidatus Margulisiibacteriota</taxon>
        <taxon>Candidatus Termititenacia</taxon>
        <taxon>Candidatus Termititenacales</taxon>
        <taxon>Candidatus Termititenacaceae</taxon>
        <taxon>Candidatus Termititenax</taxon>
    </lineage>
</organism>
<evidence type="ECO:0000259" key="3">
    <source>
        <dbReference type="Pfam" id="PF12215"/>
    </source>
</evidence>
<dbReference type="GO" id="GO:0008422">
    <property type="term" value="F:beta-glucosidase activity"/>
    <property type="evidence" value="ECO:0007669"/>
    <property type="project" value="TreeGrafter"/>
</dbReference>
<keyword evidence="5" id="KW-1185">Reference proteome</keyword>
<dbReference type="EMBL" id="BGZN01000020">
    <property type="protein sequence ID" value="GBR73809.1"/>
    <property type="molecule type" value="Genomic_DNA"/>
</dbReference>
<feature type="domain" description="Glycosyl-hydrolase family 116 catalytic region" evidence="2">
    <location>
        <begin position="440"/>
        <end position="806"/>
    </location>
</feature>
<dbReference type="PANTHER" id="PTHR12654">
    <property type="entry name" value="BILE ACID BETA-GLUCOSIDASE-RELATED"/>
    <property type="match status" value="1"/>
</dbReference>
<reference evidence="4 5" key="1">
    <citation type="journal article" date="2019" name="ISME J.">
        <title>Genome analyses of uncultured TG2/ZB3 bacteria in 'Margulisbacteria' specifically attached to ectosymbiotic spirochetes of protists in the termite gut.</title>
        <authorList>
            <person name="Utami Y.D."/>
            <person name="Kuwahara H."/>
            <person name="Igai K."/>
            <person name="Murakami T."/>
            <person name="Sugaya K."/>
            <person name="Morikawa T."/>
            <person name="Nagura Y."/>
            <person name="Yuki M."/>
            <person name="Deevong P."/>
            <person name="Inoue T."/>
            <person name="Kihara K."/>
            <person name="Lo N."/>
            <person name="Yamada A."/>
            <person name="Ohkuma M."/>
            <person name="Hongoh Y."/>
        </authorList>
    </citation>
    <scope>NUCLEOTIDE SEQUENCE [LARGE SCALE GENOMIC DNA]</scope>
    <source>
        <strain evidence="4">NkOx7-01</strain>
    </source>
</reference>
<dbReference type="InterPro" id="IPR012341">
    <property type="entry name" value="6hp_glycosidase-like_sf"/>
</dbReference>
<proteinExistence type="predicted"/>
<evidence type="ECO:0000259" key="2">
    <source>
        <dbReference type="Pfam" id="PF04685"/>
    </source>
</evidence>